<organism evidence="2 3">
    <name type="scientific">Parnassius apollo</name>
    <name type="common">Apollo butterfly</name>
    <name type="synonym">Papilio apollo</name>
    <dbReference type="NCBI Taxonomy" id="110799"/>
    <lineage>
        <taxon>Eukaryota</taxon>
        <taxon>Metazoa</taxon>
        <taxon>Ecdysozoa</taxon>
        <taxon>Arthropoda</taxon>
        <taxon>Hexapoda</taxon>
        <taxon>Insecta</taxon>
        <taxon>Pterygota</taxon>
        <taxon>Neoptera</taxon>
        <taxon>Endopterygota</taxon>
        <taxon>Lepidoptera</taxon>
        <taxon>Glossata</taxon>
        <taxon>Ditrysia</taxon>
        <taxon>Papilionoidea</taxon>
        <taxon>Papilionidae</taxon>
        <taxon>Parnassiinae</taxon>
        <taxon>Parnassini</taxon>
        <taxon>Parnassius</taxon>
        <taxon>Parnassius</taxon>
    </lineage>
</organism>
<gene>
    <name evidence="2" type="ORF">PAPOLLO_LOCUS8957</name>
</gene>
<comment type="caution">
    <text evidence="2">The sequence shown here is derived from an EMBL/GenBank/DDBJ whole genome shotgun (WGS) entry which is preliminary data.</text>
</comment>
<proteinExistence type="predicted"/>
<protein>
    <submittedName>
        <fullName evidence="2">(apollo) hypothetical protein</fullName>
    </submittedName>
</protein>
<reference evidence="2" key="1">
    <citation type="submission" date="2021-04" db="EMBL/GenBank/DDBJ databases">
        <authorList>
            <person name="Tunstrom K."/>
        </authorList>
    </citation>
    <scope>NUCLEOTIDE SEQUENCE</scope>
</reference>
<accession>A0A8S3WQ80</accession>
<feature type="region of interest" description="Disordered" evidence="1">
    <location>
        <begin position="100"/>
        <end position="128"/>
    </location>
</feature>
<feature type="region of interest" description="Disordered" evidence="1">
    <location>
        <begin position="223"/>
        <end position="252"/>
    </location>
</feature>
<dbReference type="AlphaFoldDB" id="A0A8S3WQ80"/>
<feature type="region of interest" description="Disordered" evidence="1">
    <location>
        <begin position="21"/>
        <end position="44"/>
    </location>
</feature>
<keyword evidence="3" id="KW-1185">Reference proteome</keyword>
<evidence type="ECO:0000313" key="2">
    <source>
        <dbReference type="EMBL" id="CAG4974658.1"/>
    </source>
</evidence>
<evidence type="ECO:0000313" key="3">
    <source>
        <dbReference type="Proteomes" id="UP000691718"/>
    </source>
</evidence>
<name>A0A8S3WQ80_PARAO</name>
<evidence type="ECO:0000256" key="1">
    <source>
        <dbReference type="SAM" id="MobiDB-lite"/>
    </source>
</evidence>
<dbReference type="Proteomes" id="UP000691718">
    <property type="component" value="Unassembled WGS sequence"/>
</dbReference>
<feature type="region of interest" description="Disordered" evidence="1">
    <location>
        <begin position="275"/>
        <end position="329"/>
    </location>
</feature>
<feature type="region of interest" description="Disordered" evidence="1">
    <location>
        <begin position="147"/>
        <end position="178"/>
    </location>
</feature>
<dbReference type="EMBL" id="CAJQZP010000644">
    <property type="protein sequence ID" value="CAG4974658.1"/>
    <property type="molecule type" value="Genomic_DNA"/>
</dbReference>
<sequence>MAAINCRFAGERRSAVCVTDHGGAGRRGPRALNAAGRVSDRPPAARRAGLVADWPVRSRAPAPARLHQWGRGLAAESGAPLGRAHSFRCAGRGTSARRRRCTRASWRRTAGPARPSRPPASPRSSWPRPRRCCRAHALLQRCASRHRLRDPRGERRRGAARALPLVASRRPPQRGRAGALRSCTPCACRRRLPRWPAPGALLHPRATPFPALQPCKAAGALARSALPGGRASPWTPARPRRQVQGAEEVSTAADDLGRRAEDALLQGADALVAQRMVPSRSLPEPDEEEGAGGGDGTDADAGRQLVQESTPEGQSGGREEQISAARPRVRLVVHLRRGLGRLGDQRRRGVATA</sequence>